<keyword evidence="3" id="KW-1185">Reference proteome</keyword>
<accession>B0MR88</accession>
<evidence type="ECO:0000256" key="1">
    <source>
        <dbReference type="SAM" id="MobiDB-lite"/>
    </source>
</evidence>
<comment type="caution">
    <text evidence="2">The sequence shown here is derived from an EMBL/GenBank/DDBJ whole genome shotgun (WGS) entry which is preliminary data.</text>
</comment>
<evidence type="ECO:0000313" key="3">
    <source>
        <dbReference type="Proteomes" id="UP000005326"/>
    </source>
</evidence>
<name>B0MR88_9FIRM</name>
<dbReference type="AlphaFoldDB" id="B0MR88"/>
<dbReference type="EMBL" id="ABCA03000054">
    <property type="protein sequence ID" value="EDR99744.1"/>
    <property type="molecule type" value="Genomic_DNA"/>
</dbReference>
<organism evidence="2 3">
    <name type="scientific">[Eubacterium] siraeum DSM 15702</name>
    <dbReference type="NCBI Taxonomy" id="428128"/>
    <lineage>
        <taxon>Bacteria</taxon>
        <taxon>Bacillati</taxon>
        <taxon>Bacillota</taxon>
        <taxon>Clostridia</taxon>
        <taxon>Eubacteriales</taxon>
        <taxon>Oscillospiraceae</taxon>
        <taxon>Oscillospiraceae incertae sedis</taxon>
    </lineage>
</organism>
<dbReference type="Proteomes" id="UP000005326">
    <property type="component" value="Unassembled WGS sequence"/>
</dbReference>
<reference evidence="2" key="2">
    <citation type="submission" date="2014-06" db="EMBL/GenBank/DDBJ databases">
        <title>Draft genome sequence of Eubacterium siraeum (DSM 15702).</title>
        <authorList>
            <person name="Sudarsanam P."/>
            <person name="Ley R."/>
            <person name="Guruge J."/>
            <person name="Turnbaugh P.J."/>
            <person name="Mahowald M."/>
            <person name="Liep D."/>
            <person name="Gordon J."/>
        </authorList>
    </citation>
    <scope>NUCLEOTIDE SEQUENCE</scope>
    <source>
        <strain evidence="2">DSM 15702</strain>
    </source>
</reference>
<feature type="region of interest" description="Disordered" evidence="1">
    <location>
        <begin position="30"/>
        <end position="50"/>
    </location>
</feature>
<reference evidence="2" key="1">
    <citation type="submission" date="2007-10" db="EMBL/GenBank/DDBJ databases">
        <authorList>
            <person name="Fulton L."/>
            <person name="Clifton S."/>
            <person name="Fulton B."/>
            <person name="Xu J."/>
            <person name="Minx P."/>
            <person name="Pepin K.H."/>
            <person name="Johnson M."/>
            <person name="Thiruvilangam P."/>
            <person name="Bhonagiri V."/>
            <person name="Nash W.E."/>
            <person name="Mardis E.R."/>
            <person name="Wilson R.K."/>
        </authorList>
    </citation>
    <scope>NUCLEOTIDE SEQUENCE [LARGE SCALE GENOMIC DNA]</scope>
    <source>
        <strain evidence="2">DSM 15702</strain>
    </source>
</reference>
<proteinExistence type="predicted"/>
<gene>
    <name evidence="2" type="ORF">EUBSIR_02356</name>
</gene>
<sequence>MGKKRERCRWQKKRTILGAVVGMSRLTIEPKRLREPQEGGQSREENRDIRKNVDIKISRCSAGGSAPALGA</sequence>
<protein>
    <submittedName>
        <fullName evidence="2">Uncharacterized protein</fullName>
    </submittedName>
</protein>
<evidence type="ECO:0000313" key="2">
    <source>
        <dbReference type="EMBL" id="EDR99744.1"/>
    </source>
</evidence>